<sequence>MSRHTKEDGITPDERIIEGVSFDEWRKEFAPPEKLVGAYYRNELSWEDFEKKYFDFLRSAEIKPYVEAFAKRCTE</sequence>
<gene>
    <name evidence="1" type="ORF">COU81_00380</name>
</gene>
<protein>
    <submittedName>
        <fullName evidence="1">Uncharacterized protein</fullName>
    </submittedName>
</protein>
<dbReference type="Proteomes" id="UP000231450">
    <property type="component" value="Unassembled WGS sequence"/>
</dbReference>
<organism evidence="1 2">
    <name type="scientific">Candidatus Portnoybacteria bacterium CG10_big_fil_rev_8_21_14_0_10_36_7</name>
    <dbReference type="NCBI Taxonomy" id="1974812"/>
    <lineage>
        <taxon>Bacteria</taxon>
        <taxon>Candidatus Portnoyibacteriota</taxon>
    </lineage>
</organism>
<name>A0A2M8KEZ8_9BACT</name>
<dbReference type="AlphaFoldDB" id="A0A2M8KEZ8"/>
<evidence type="ECO:0000313" key="2">
    <source>
        <dbReference type="Proteomes" id="UP000231450"/>
    </source>
</evidence>
<accession>A0A2M8KEZ8</accession>
<proteinExistence type="predicted"/>
<dbReference type="EMBL" id="PFDW01000008">
    <property type="protein sequence ID" value="PJE58491.1"/>
    <property type="molecule type" value="Genomic_DNA"/>
</dbReference>
<comment type="caution">
    <text evidence="1">The sequence shown here is derived from an EMBL/GenBank/DDBJ whole genome shotgun (WGS) entry which is preliminary data.</text>
</comment>
<evidence type="ECO:0000313" key="1">
    <source>
        <dbReference type="EMBL" id="PJE58491.1"/>
    </source>
</evidence>
<reference evidence="2" key="1">
    <citation type="submission" date="2017-09" db="EMBL/GenBank/DDBJ databases">
        <title>Depth-based differentiation of microbial function through sediment-hosted aquifers and enrichment of novel symbionts in the deep terrestrial subsurface.</title>
        <authorList>
            <person name="Probst A.J."/>
            <person name="Ladd B."/>
            <person name="Jarett J.K."/>
            <person name="Geller-Mcgrath D.E."/>
            <person name="Sieber C.M.K."/>
            <person name="Emerson J.B."/>
            <person name="Anantharaman K."/>
            <person name="Thomas B.C."/>
            <person name="Malmstrom R."/>
            <person name="Stieglmeier M."/>
            <person name="Klingl A."/>
            <person name="Woyke T."/>
            <person name="Ryan C.M."/>
            <person name="Banfield J.F."/>
        </authorList>
    </citation>
    <scope>NUCLEOTIDE SEQUENCE [LARGE SCALE GENOMIC DNA]</scope>
</reference>